<evidence type="ECO:0000313" key="2">
    <source>
        <dbReference type="Proteomes" id="UP000887565"/>
    </source>
</evidence>
<accession>A0A915HDJ2</accession>
<sequence>MTINFKLICSFSSKHFLKKIIRQVSRLFEDQMLQFKHTNELLRTPLINVTTHPLASNVYEMYRGGLKAQNDIAMLKLKKPVTFNEYIKPLALANSSSLMVL</sequence>
<dbReference type="Gene3D" id="2.40.10.10">
    <property type="entry name" value="Trypsin-like serine proteases"/>
    <property type="match status" value="1"/>
</dbReference>
<dbReference type="InterPro" id="IPR043504">
    <property type="entry name" value="Peptidase_S1_PA_chymotrypsin"/>
</dbReference>
<reference evidence="3" key="1">
    <citation type="submission" date="2022-11" db="UniProtKB">
        <authorList>
            <consortium name="WormBaseParasite"/>
        </authorList>
    </citation>
    <scope>IDENTIFICATION</scope>
</reference>
<feature type="domain" description="Peptidase S1" evidence="1">
    <location>
        <begin position="61"/>
        <end position="97"/>
    </location>
</feature>
<dbReference type="WBParaSite" id="nRc.2.0.1.t00135-RA">
    <property type="protein sequence ID" value="nRc.2.0.1.t00135-RA"/>
    <property type="gene ID" value="nRc.2.0.1.g00135"/>
</dbReference>
<evidence type="ECO:0000259" key="1">
    <source>
        <dbReference type="Pfam" id="PF00089"/>
    </source>
</evidence>
<keyword evidence="2" id="KW-1185">Reference proteome</keyword>
<dbReference type="AlphaFoldDB" id="A0A915HDJ2"/>
<dbReference type="InterPro" id="IPR001254">
    <property type="entry name" value="Trypsin_dom"/>
</dbReference>
<organism evidence="2 3">
    <name type="scientific">Romanomermis culicivorax</name>
    <name type="common">Nematode worm</name>
    <dbReference type="NCBI Taxonomy" id="13658"/>
    <lineage>
        <taxon>Eukaryota</taxon>
        <taxon>Metazoa</taxon>
        <taxon>Ecdysozoa</taxon>
        <taxon>Nematoda</taxon>
        <taxon>Enoplea</taxon>
        <taxon>Dorylaimia</taxon>
        <taxon>Mermithida</taxon>
        <taxon>Mermithoidea</taxon>
        <taxon>Mermithidae</taxon>
        <taxon>Romanomermis</taxon>
    </lineage>
</organism>
<dbReference type="Pfam" id="PF00089">
    <property type="entry name" value="Trypsin"/>
    <property type="match status" value="1"/>
</dbReference>
<evidence type="ECO:0000313" key="3">
    <source>
        <dbReference type="WBParaSite" id="nRc.2.0.1.t00135-RA"/>
    </source>
</evidence>
<dbReference type="Proteomes" id="UP000887565">
    <property type="component" value="Unplaced"/>
</dbReference>
<dbReference type="GO" id="GO:0006508">
    <property type="term" value="P:proteolysis"/>
    <property type="evidence" value="ECO:0007669"/>
    <property type="project" value="InterPro"/>
</dbReference>
<dbReference type="InterPro" id="IPR009003">
    <property type="entry name" value="Peptidase_S1_PA"/>
</dbReference>
<dbReference type="SUPFAM" id="SSF50494">
    <property type="entry name" value="Trypsin-like serine proteases"/>
    <property type="match status" value="1"/>
</dbReference>
<protein>
    <submittedName>
        <fullName evidence="3">Peptidase S1 domain-containing protein</fullName>
    </submittedName>
</protein>
<proteinExistence type="predicted"/>
<dbReference type="GO" id="GO:0004252">
    <property type="term" value="F:serine-type endopeptidase activity"/>
    <property type="evidence" value="ECO:0007669"/>
    <property type="project" value="InterPro"/>
</dbReference>
<name>A0A915HDJ2_ROMCU</name>